<name>A0A085MBT7_9BILA</name>
<evidence type="ECO:0000313" key="1">
    <source>
        <dbReference type="EMBL" id="KFD54683.1"/>
    </source>
</evidence>
<gene>
    <name evidence="1" type="ORF">M513_04383</name>
</gene>
<sequence>MAIKVAAEVRCVQRCLELIVTHIHNNATSTRDRLLLEQINSWNGPVTCHFRAIMDLDALFYDIAYTLSGQARLQASCNSSLLEGDKIVALYASLSMIHRAAAAH</sequence>
<protein>
    <submittedName>
        <fullName evidence="1">Uncharacterized protein</fullName>
    </submittedName>
</protein>
<evidence type="ECO:0000313" key="2">
    <source>
        <dbReference type="Proteomes" id="UP000030764"/>
    </source>
</evidence>
<keyword evidence="2" id="KW-1185">Reference proteome</keyword>
<reference evidence="1 2" key="1">
    <citation type="journal article" date="2014" name="Nat. Genet.">
        <title>Genome and transcriptome of the porcine whipworm Trichuris suis.</title>
        <authorList>
            <person name="Jex A.R."/>
            <person name="Nejsum P."/>
            <person name="Schwarz E.M."/>
            <person name="Hu L."/>
            <person name="Young N.D."/>
            <person name="Hall R.S."/>
            <person name="Korhonen P.K."/>
            <person name="Liao S."/>
            <person name="Thamsborg S."/>
            <person name="Xia J."/>
            <person name="Xu P."/>
            <person name="Wang S."/>
            <person name="Scheerlinck J.P."/>
            <person name="Hofmann A."/>
            <person name="Sternberg P.W."/>
            <person name="Wang J."/>
            <person name="Gasser R.B."/>
        </authorList>
    </citation>
    <scope>NUCLEOTIDE SEQUENCE [LARGE SCALE GENOMIC DNA]</scope>
    <source>
        <strain evidence="1">DCEP-RM93M</strain>
    </source>
</reference>
<accession>A0A085MBT7</accession>
<dbReference type="AlphaFoldDB" id="A0A085MBT7"/>
<proteinExistence type="predicted"/>
<dbReference type="EMBL" id="KL363205">
    <property type="protein sequence ID" value="KFD54683.1"/>
    <property type="molecule type" value="Genomic_DNA"/>
</dbReference>
<organism evidence="1 2">
    <name type="scientific">Trichuris suis</name>
    <name type="common">pig whipworm</name>
    <dbReference type="NCBI Taxonomy" id="68888"/>
    <lineage>
        <taxon>Eukaryota</taxon>
        <taxon>Metazoa</taxon>
        <taxon>Ecdysozoa</taxon>
        <taxon>Nematoda</taxon>
        <taxon>Enoplea</taxon>
        <taxon>Dorylaimia</taxon>
        <taxon>Trichinellida</taxon>
        <taxon>Trichuridae</taxon>
        <taxon>Trichuris</taxon>
    </lineage>
</organism>
<dbReference type="Proteomes" id="UP000030764">
    <property type="component" value="Unassembled WGS sequence"/>
</dbReference>